<gene>
    <name evidence="6" type="primary">RvY_01699-1</name>
    <name evidence="6" type="synonym">RvY_01699.1</name>
    <name evidence="6" type="ORF">RvY_01699</name>
</gene>
<dbReference type="SMART" id="SM00360">
    <property type="entry name" value="RRM"/>
    <property type="match status" value="4"/>
</dbReference>
<dbReference type="OrthoDB" id="431068at2759"/>
<evidence type="ECO:0000256" key="2">
    <source>
        <dbReference type="ARBA" id="ARBA00022884"/>
    </source>
</evidence>
<evidence type="ECO:0000256" key="1">
    <source>
        <dbReference type="ARBA" id="ARBA00022737"/>
    </source>
</evidence>
<dbReference type="Pfam" id="PF00076">
    <property type="entry name" value="RRM_1"/>
    <property type="match status" value="1"/>
</dbReference>
<evidence type="ECO:0000313" key="7">
    <source>
        <dbReference type="Proteomes" id="UP000186922"/>
    </source>
</evidence>
<keyword evidence="7" id="KW-1185">Reference proteome</keyword>
<dbReference type="EMBL" id="BDGG01000001">
    <property type="protein sequence ID" value="GAU89108.1"/>
    <property type="molecule type" value="Genomic_DNA"/>
</dbReference>
<dbReference type="GO" id="GO:0003723">
    <property type="term" value="F:RNA binding"/>
    <property type="evidence" value="ECO:0007669"/>
    <property type="project" value="UniProtKB-UniRule"/>
</dbReference>
<dbReference type="Gene3D" id="3.30.70.330">
    <property type="match status" value="4"/>
</dbReference>
<keyword evidence="2 3" id="KW-0694">RNA-binding</keyword>
<comment type="caution">
    <text evidence="6">The sequence shown here is derived from an EMBL/GenBank/DDBJ whole genome shotgun (WGS) entry which is preliminary data.</text>
</comment>
<evidence type="ECO:0000313" key="6">
    <source>
        <dbReference type="EMBL" id="GAU89108.1"/>
    </source>
</evidence>
<evidence type="ECO:0000256" key="3">
    <source>
        <dbReference type="PROSITE-ProRule" id="PRU00176"/>
    </source>
</evidence>
<dbReference type="SUPFAM" id="SSF54928">
    <property type="entry name" value="RNA-binding domain, RBD"/>
    <property type="match status" value="3"/>
</dbReference>
<dbReference type="PROSITE" id="PS50102">
    <property type="entry name" value="RRM"/>
    <property type="match status" value="1"/>
</dbReference>
<dbReference type="InterPro" id="IPR012677">
    <property type="entry name" value="Nucleotide-bd_a/b_plait_sf"/>
</dbReference>
<feature type="domain" description="RRM" evidence="5">
    <location>
        <begin position="449"/>
        <end position="530"/>
    </location>
</feature>
<dbReference type="STRING" id="947166.A0A1D1USF2"/>
<keyword evidence="1" id="KW-0677">Repeat</keyword>
<feature type="region of interest" description="Disordered" evidence="4">
    <location>
        <begin position="1"/>
        <end position="57"/>
    </location>
</feature>
<dbReference type="InterPro" id="IPR000504">
    <property type="entry name" value="RRM_dom"/>
</dbReference>
<organism evidence="6 7">
    <name type="scientific">Ramazzottius varieornatus</name>
    <name type="common">Water bear</name>
    <name type="synonym">Tardigrade</name>
    <dbReference type="NCBI Taxonomy" id="947166"/>
    <lineage>
        <taxon>Eukaryota</taxon>
        <taxon>Metazoa</taxon>
        <taxon>Ecdysozoa</taxon>
        <taxon>Tardigrada</taxon>
        <taxon>Eutardigrada</taxon>
        <taxon>Parachela</taxon>
        <taxon>Hypsibioidea</taxon>
        <taxon>Ramazzottiidae</taxon>
        <taxon>Ramazzottius</taxon>
    </lineage>
</organism>
<proteinExistence type="predicted"/>
<name>A0A1D1USF2_RAMVA</name>
<dbReference type="CDD" id="cd12254">
    <property type="entry name" value="RRM_hnRNPH_ESRPs_RBM12_like"/>
    <property type="match status" value="1"/>
</dbReference>
<evidence type="ECO:0000259" key="5">
    <source>
        <dbReference type="PROSITE" id="PS50102"/>
    </source>
</evidence>
<protein>
    <recommendedName>
        <fullName evidence="5">RRM domain-containing protein</fullName>
    </recommendedName>
</protein>
<reference evidence="6 7" key="1">
    <citation type="journal article" date="2016" name="Nat. Commun.">
        <title>Extremotolerant tardigrade genome and improved radiotolerance of human cultured cells by tardigrade-unique protein.</title>
        <authorList>
            <person name="Hashimoto T."/>
            <person name="Horikawa D.D."/>
            <person name="Saito Y."/>
            <person name="Kuwahara H."/>
            <person name="Kozuka-Hata H."/>
            <person name="Shin-I T."/>
            <person name="Minakuchi Y."/>
            <person name="Ohishi K."/>
            <person name="Motoyama A."/>
            <person name="Aizu T."/>
            <person name="Enomoto A."/>
            <person name="Kondo K."/>
            <person name="Tanaka S."/>
            <person name="Hara Y."/>
            <person name="Koshikawa S."/>
            <person name="Sagara H."/>
            <person name="Miura T."/>
            <person name="Yokobori S."/>
            <person name="Miyagawa K."/>
            <person name="Suzuki Y."/>
            <person name="Kubo T."/>
            <person name="Oyama M."/>
            <person name="Kohara Y."/>
            <person name="Fujiyama A."/>
            <person name="Arakawa K."/>
            <person name="Katayama T."/>
            <person name="Toyoda A."/>
            <person name="Kunieda T."/>
        </authorList>
    </citation>
    <scope>NUCLEOTIDE SEQUENCE [LARGE SCALE GENOMIC DNA]</scope>
    <source>
        <strain evidence="6 7">YOKOZUNA-1</strain>
    </source>
</reference>
<dbReference type="PANTHER" id="PTHR13976">
    <property type="entry name" value="HETEROGENEOUS NUCLEAR RIBONUCLEOPROTEIN-RELATED"/>
    <property type="match status" value="1"/>
</dbReference>
<evidence type="ECO:0000256" key="4">
    <source>
        <dbReference type="SAM" id="MobiDB-lite"/>
    </source>
</evidence>
<dbReference type="Proteomes" id="UP000186922">
    <property type="component" value="Unassembled WGS sequence"/>
</dbReference>
<accession>A0A1D1USF2</accession>
<sequence>MGNRKRSVTGNCDYPRSPSATSTACWPPSHAEISPDGLSSLEQSVDPPLLISNGSEEQQVASAKRLKMDEEDRGATYYLLLYGCTGYGELSLKSNCGDGDVSKGGTSTGNAAGGGSDVGMKREALSPSVNVAAGAGLNAQLSYSWDEEADSVLLAWALLRASDNKVLLVDERQIRSLSGSAKLNDAFATRANLTNEELLQSPFSFSDVIAQMQNRVDENVGPKDSVVCVTPGCELLRQQLLPECVRRGVEVPAFFFSYVDLFDVEGSKSMLSVNISSIPDRLSELMENNQLKLNEREEGLTYGTQRVTEMVALVQAASSQHLDGLVPQTISQRYEPGLCKREDILDDAVVRTRGLPWQASDQDLARLFFGLDVPRGGIALCLSSTGRRNGEAIVLLANSQQRALALLRNRHHMDRRYVEIYPALAEDFQHVTGGCTSEAEAFLHKPADVIVRMRGLPYEATASQICQFFADGGVEVVDGEDGVLFVKSRNDRSTGDAFVLFRTEEDGQKALDKNKQRIGSRYIELFRSTTSEVQQVMNKTQEQKEAQQPLIPIPPPLPFPALFIPPQQPPKVEKTCLRLRGLPFEADVEDILGFLGPHSAHIVMQGIHMVYNAQGNACGEAFVQMDSDQAAFRASIDRHHKFIDMGKYNKKNRYIEVYQCSPDEMSGGAIMSPLTSPQGPGGSTQQVAPPNIPFPLTRQPILSQGLGGLNSFGLQQQVPQATILNANLARLQMLMGQPGPNASLLQQMMAAGGLQQQNQALNLSGLNQWPLNPTSHISPTFLFPQSVIPQQLPPRFPNQASFFSNIPSNVNVRAKDSATYSFLYLRNLPFAATPHDVALFLGGPHVVGADCVQMSRHLDGRPNGEAVVLVEDRSLAERLVRQKNQTLLAGRKIIVSHLA</sequence>
<dbReference type="AlphaFoldDB" id="A0A1D1USF2"/>
<dbReference type="InterPro" id="IPR050666">
    <property type="entry name" value="ESRP"/>
</dbReference>
<dbReference type="InterPro" id="IPR035979">
    <property type="entry name" value="RBD_domain_sf"/>
</dbReference>